<dbReference type="InterPro" id="IPR001647">
    <property type="entry name" value="HTH_TetR"/>
</dbReference>
<dbReference type="InterPro" id="IPR050624">
    <property type="entry name" value="HTH-type_Tx_Regulator"/>
</dbReference>
<accession>A0A1L3NH96</accession>
<dbReference type="SUPFAM" id="SSF46689">
    <property type="entry name" value="Homeodomain-like"/>
    <property type="match status" value="1"/>
</dbReference>
<organism evidence="4 5">
    <name type="scientific">Clostridium sporogenes</name>
    <dbReference type="NCBI Taxonomy" id="1509"/>
    <lineage>
        <taxon>Bacteria</taxon>
        <taxon>Bacillati</taxon>
        <taxon>Bacillota</taxon>
        <taxon>Clostridia</taxon>
        <taxon>Eubacteriales</taxon>
        <taxon>Clostridiaceae</taxon>
        <taxon>Clostridium</taxon>
    </lineage>
</organism>
<evidence type="ECO:0000256" key="1">
    <source>
        <dbReference type="ARBA" id="ARBA00023125"/>
    </source>
</evidence>
<dbReference type="EMBL" id="CP013243">
    <property type="protein sequence ID" value="APH15486.1"/>
    <property type="molecule type" value="Genomic_DNA"/>
</dbReference>
<dbReference type="InterPro" id="IPR009057">
    <property type="entry name" value="Homeodomain-like_sf"/>
</dbReference>
<evidence type="ECO:0000313" key="5">
    <source>
        <dbReference type="Proteomes" id="UP000182204"/>
    </source>
</evidence>
<dbReference type="Pfam" id="PF14278">
    <property type="entry name" value="TetR_C_8"/>
    <property type="match status" value="1"/>
</dbReference>
<gene>
    <name evidence="4" type="ORF">NPD5_3092</name>
</gene>
<dbReference type="PROSITE" id="PS50977">
    <property type="entry name" value="HTH_TETR_2"/>
    <property type="match status" value="1"/>
</dbReference>
<dbReference type="GO" id="GO:0003677">
    <property type="term" value="F:DNA binding"/>
    <property type="evidence" value="ECO:0007669"/>
    <property type="project" value="UniProtKB-UniRule"/>
</dbReference>
<proteinExistence type="predicted"/>
<evidence type="ECO:0000259" key="3">
    <source>
        <dbReference type="PROSITE" id="PS50977"/>
    </source>
</evidence>
<protein>
    <submittedName>
        <fullName evidence="4">Bacterial regulatory s, tetR family protein</fullName>
    </submittedName>
</protein>
<dbReference type="PANTHER" id="PTHR43479">
    <property type="entry name" value="ACREF/ENVCD OPERON REPRESSOR-RELATED"/>
    <property type="match status" value="1"/>
</dbReference>
<evidence type="ECO:0000313" key="4">
    <source>
        <dbReference type="EMBL" id="APH15486.1"/>
    </source>
</evidence>
<name>A0A1L3NH96_CLOSG</name>
<dbReference type="Pfam" id="PF00440">
    <property type="entry name" value="TetR_N"/>
    <property type="match status" value="1"/>
</dbReference>
<sequence length="210" mass="25386">MFEAQDLRVVKTLDNIKNSFLQLIKEKSFTKITVKDLTERARINRSTFYKYYLDKYDLKEKIINDFLKDYEKEFSLDYIKSTHNSINLNIDELEKLMLYFQIKEEMIMSLWDENMEDCVLSKMQEILEEKIGIWIKLNTDTEQLDKKDELFIRIFSCSFLVIIKWWFECAPKCSAREIAQLVSDSRDLAHGKFLLDNCDLQREYYRDKTR</sequence>
<reference evidence="4 5" key="1">
    <citation type="submission" date="2015-11" db="EMBL/GenBank/DDBJ databases">
        <authorList>
            <person name="Hill K.K."/>
            <person name="Shirey T.B."/>
            <person name="Raphael B."/>
            <person name="Daligault H.E."/>
            <person name="Davenport K.W."/>
            <person name="Bruce D.C."/>
            <person name="Foley B.T."/>
            <person name="Johnson S.L."/>
        </authorList>
    </citation>
    <scope>NUCLEOTIDE SEQUENCE [LARGE SCALE GENOMIC DNA]</scope>
    <source>
        <strain evidence="4 5">CDC_1632</strain>
    </source>
</reference>
<dbReference type="eggNOG" id="COG1309">
    <property type="taxonomic scope" value="Bacteria"/>
</dbReference>
<dbReference type="InterPro" id="IPR039532">
    <property type="entry name" value="TetR_C_Firmicutes"/>
</dbReference>
<keyword evidence="1 2" id="KW-0238">DNA-binding</keyword>
<evidence type="ECO:0000256" key="2">
    <source>
        <dbReference type="PROSITE-ProRule" id="PRU00335"/>
    </source>
</evidence>
<dbReference type="Gene3D" id="1.10.357.10">
    <property type="entry name" value="Tetracycline Repressor, domain 2"/>
    <property type="match status" value="1"/>
</dbReference>
<dbReference type="AlphaFoldDB" id="A0A1L3NH96"/>
<feature type="domain" description="HTH tetR-type" evidence="3">
    <location>
        <begin position="10"/>
        <end position="70"/>
    </location>
</feature>
<dbReference type="Proteomes" id="UP000182204">
    <property type="component" value="Chromosome"/>
</dbReference>
<dbReference type="PANTHER" id="PTHR43479:SF7">
    <property type="entry name" value="TETR-FAMILY TRANSCRIPTIONAL REGULATOR"/>
    <property type="match status" value="1"/>
</dbReference>
<feature type="DNA-binding region" description="H-T-H motif" evidence="2">
    <location>
        <begin position="33"/>
        <end position="52"/>
    </location>
</feature>